<proteinExistence type="predicted"/>
<keyword evidence="1" id="KW-0479">Metal-binding</keyword>
<feature type="chain" id="PRO_5033761544" description="Phytocyanin domain-containing protein" evidence="3">
    <location>
        <begin position="32"/>
        <end position="170"/>
    </location>
</feature>
<evidence type="ECO:0000256" key="3">
    <source>
        <dbReference type="SAM" id="SignalP"/>
    </source>
</evidence>
<dbReference type="Pfam" id="PF02298">
    <property type="entry name" value="Cu_bind_like"/>
    <property type="match status" value="1"/>
</dbReference>
<dbReference type="EnsemblPlants" id="Pp3c26_6400V3.1">
    <property type="protein sequence ID" value="Pp3c26_6400V3.1"/>
    <property type="gene ID" value="Pp3c26_6400"/>
</dbReference>
<evidence type="ECO:0000313" key="5">
    <source>
        <dbReference type="EMBL" id="PNR26825.1"/>
    </source>
</evidence>
<dbReference type="PROSITE" id="PS00079">
    <property type="entry name" value="MULTICOPPER_OXIDASE1"/>
    <property type="match status" value="1"/>
</dbReference>
<feature type="domain" description="Phytocyanin" evidence="4">
    <location>
        <begin position="32"/>
        <end position="122"/>
    </location>
</feature>
<keyword evidence="7" id="KW-1185">Reference proteome</keyword>
<dbReference type="InterPro" id="IPR033138">
    <property type="entry name" value="Cu_oxidase_CS"/>
</dbReference>
<dbReference type="InterPro" id="IPR008972">
    <property type="entry name" value="Cupredoxin"/>
</dbReference>
<organism evidence="5">
    <name type="scientific">Physcomitrium patens</name>
    <name type="common">Spreading-leaved earth moss</name>
    <name type="synonym">Physcomitrella patens</name>
    <dbReference type="NCBI Taxonomy" id="3218"/>
    <lineage>
        <taxon>Eukaryota</taxon>
        <taxon>Viridiplantae</taxon>
        <taxon>Streptophyta</taxon>
        <taxon>Embryophyta</taxon>
        <taxon>Bryophyta</taxon>
        <taxon>Bryophytina</taxon>
        <taxon>Bryopsida</taxon>
        <taxon>Funariidae</taxon>
        <taxon>Funariales</taxon>
        <taxon>Funariaceae</taxon>
        <taxon>Physcomitrium</taxon>
    </lineage>
</organism>
<dbReference type="STRING" id="3218.A0A2K1IC21"/>
<evidence type="ECO:0000313" key="7">
    <source>
        <dbReference type="Proteomes" id="UP000006727"/>
    </source>
</evidence>
<dbReference type="EnsemblPlants" id="Pp3c26_6400V3.2">
    <property type="protein sequence ID" value="Pp3c26_6400V3.2"/>
    <property type="gene ID" value="Pp3c26_6400"/>
</dbReference>
<dbReference type="AlphaFoldDB" id="A0A2K1IC21"/>
<evidence type="ECO:0000256" key="2">
    <source>
        <dbReference type="ARBA" id="ARBA00023008"/>
    </source>
</evidence>
<gene>
    <name evidence="5" type="ORF">PHYPA_030306</name>
</gene>
<dbReference type="Gramene" id="Pp3c26_6400V3.1">
    <property type="protein sequence ID" value="Pp3c26_6400V3.1"/>
    <property type="gene ID" value="Pp3c26_6400"/>
</dbReference>
<dbReference type="PaxDb" id="3218-PP1S256_48V6.1"/>
<name>A0A2K1IC21_PHYPA</name>
<dbReference type="Gene3D" id="2.60.40.420">
    <property type="entry name" value="Cupredoxins - blue copper proteins"/>
    <property type="match status" value="1"/>
</dbReference>
<dbReference type="OMA" id="NDYRTWE"/>
<dbReference type="PANTHER" id="PTHR33021">
    <property type="entry name" value="BLUE COPPER PROTEIN"/>
    <property type="match status" value="1"/>
</dbReference>
<dbReference type="GO" id="GO:0005886">
    <property type="term" value="C:plasma membrane"/>
    <property type="evidence" value="ECO:0000318"/>
    <property type="project" value="GO_Central"/>
</dbReference>
<dbReference type="InterPro" id="IPR039391">
    <property type="entry name" value="Phytocyanin-like"/>
</dbReference>
<evidence type="ECO:0000313" key="6">
    <source>
        <dbReference type="EnsemblPlants" id="Pp3c26_6400V3.1"/>
    </source>
</evidence>
<dbReference type="SUPFAM" id="SSF49503">
    <property type="entry name" value="Cupredoxins"/>
    <property type="match status" value="1"/>
</dbReference>
<dbReference type="InterPro" id="IPR028871">
    <property type="entry name" value="BlueCu_1_BS"/>
</dbReference>
<keyword evidence="3" id="KW-0732">Signal</keyword>
<dbReference type="PANTHER" id="PTHR33021:SF489">
    <property type="entry name" value="BASIC BLUE PROTEIN-LIKE"/>
    <property type="match status" value="1"/>
</dbReference>
<protein>
    <recommendedName>
        <fullName evidence="4">Phytocyanin domain-containing protein</fullName>
    </recommendedName>
</protein>
<dbReference type="PROSITE" id="PS00196">
    <property type="entry name" value="COPPER_BLUE"/>
    <property type="match status" value="1"/>
</dbReference>
<dbReference type="EMBL" id="ABEU02000026">
    <property type="protein sequence ID" value="PNR26825.1"/>
    <property type="molecule type" value="Genomic_DNA"/>
</dbReference>
<reference evidence="6" key="3">
    <citation type="submission" date="2020-12" db="UniProtKB">
        <authorList>
            <consortium name="EnsemblPlants"/>
        </authorList>
    </citation>
    <scope>IDENTIFICATION</scope>
</reference>
<reference evidence="5 7" key="2">
    <citation type="journal article" date="2018" name="Plant J.">
        <title>The Physcomitrella patens chromosome-scale assembly reveals moss genome structure and evolution.</title>
        <authorList>
            <person name="Lang D."/>
            <person name="Ullrich K.K."/>
            <person name="Murat F."/>
            <person name="Fuchs J."/>
            <person name="Jenkins J."/>
            <person name="Haas F.B."/>
            <person name="Piednoel M."/>
            <person name="Gundlach H."/>
            <person name="Van Bel M."/>
            <person name="Meyberg R."/>
            <person name="Vives C."/>
            <person name="Morata J."/>
            <person name="Symeonidi A."/>
            <person name="Hiss M."/>
            <person name="Muchero W."/>
            <person name="Kamisugi Y."/>
            <person name="Saleh O."/>
            <person name="Blanc G."/>
            <person name="Decker E.L."/>
            <person name="van Gessel N."/>
            <person name="Grimwood J."/>
            <person name="Hayes R.D."/>
            <person name="Graham S.W."/>
            <person name="Gunter L.E."/>
            <person name="McDaniel S.F."/>
            <person name="Hoernstein S.N.W."/>
            <person name="Larsson A."/>
            <person name="Li F.W."/>
            <person name="Perroud P.F."/>
            <person name="Phillips J."/>
            <person name="Ranjan P."/>
            <person name="Rokshar D.S."/>
            <person name="Rothfels C.J."/>
            <person name="Schneider L."/>
            <person name="Shu S."/>
            <person name="Stevenson D.W."/>
            <person name="Thummler F."/>
            <person name="Tillich M."/>
            <person name="Villarreal Aguilar J.C."/>
            <person name="Widiez T."/>
            <person name="Wong G.K."/>
            <person name="Wymore A."/>
            <person name="Zhang Y."/>
            <person name="Zimmer A.D."/>
            <person name="Quatrano R.S."/>
            <person name="Mayer K.F.X."/>
            <person name="Goodstein D."/>
            <person name="Casacuberta J.M."/>
            <person name="Vandepoele K."/>
            <person name="Reski R."/>
            <person name="Cuming A.C."/>
            <person name="Tuskan G.A."/>
            <person name="Maumus F."/>
            <person name="Salse J."/>
            <person name="Schmutz J."/>
            <person name="Rensing S.A."/>
        </authorList>
    </citation>
    <scope>NUCLEOTIDE SEQUENCE [LARGE SCALE GENOMIC DNA]</scope>
    <source>
        <strain evidence="6 7">cv. Gransden 2004</strain>
    </source>
</reference>
<dbReference type="GO" id="GO:0009055">
    <property type="term" value="F:electron transfer activity"/>
    <property type="evidence" value="ECO:0007669"/>
    <property type="project" value="InterPro"/>
</dbReference>
<dbReference type="PROSITE" id="PS51485">
    <property type="entry name" value="PHYTOCYANIN"/>
    <property type="match status" value="1"/>
</dbReference>
<reference evidence="5 7" key="1">
    <citation type="journal article" date="2008" name="Science">
        <title>The Physcomitrella genome reveals evolutionary insights into the conquest of land by plants.</title>
        <authorList>
            <person name="Rensing S."/>
            <person name="Lang D."/>
            <person name="Zimmer A."/>
            <person name="Terry A."/>
            <person name="Salamov A."/>
            <person name="Shapiro H."/>
            <person name="Nishiyama T."/>
            <person name="Perroud P.-F."/>
            <person name="Lindquist E."/>
            <person name="Kamisugi Y."/>
            <person name="Tanahashi T."/>
            <person name="Sakakibara K."/>
            <person name="Fujita T."/>
            <person name="Oishi K."/>
            <person name="Shin-I T."/>
            <person name="Kuroki Y."/>
            <person name="Toyoda A."/>
            <person name="Suzuki Y."/>
            <person name="Hashimoto A."/>
            <person name="Yamaguchi K."/>
            <person name="Sugano A."/>
            <person name="Kohara Y."/>
            <person name="Fujiyama A."/>
            <person name="Anterola A."/>
            <person name="Aoki S."/>
            <person name="Ashton N."/>
            <person name="Barbazuk W.B."/>
            <person name="Barker E."/>
            <person name="Bennetzen J."/>
            <person name="Bezanilla M."/>
            <person name="Blankenship R."/>
            <person name="Cho S.H."/>
            <person name="Dutcher S."/>
            <person name="Estelle M."/>
            <person name="Fawcett J.A."/>
            <person name="Gundlach H."/>
            <person name="Hanada K."/>
            <person name="Heyl A."/>
            <person name="Hicks K.A."/>
            <person name="Hugh J."/>
            <person name="Lohr M."/>
            <person name="Mayer K."/>
            <person name="Melkozernov A."/>
            <person name="Murata T."/>
            <person name="Nelson D."/>
            <person name="Pils B."/>
            <person name="Prigge M."/>
            <person name="Reiss B."/>
            <person name="Renner T."/>
            <person name="Rombauts S."/>
            <person name="Rushton P."/>
            <person name="Sanderfoot A."/>
            <person name="Schween G."/>
            <person name="Shiu S.-H."/>
            <person name="Stueber K."/>
            <person name="Theodoulou F.L."/>
            <person name="Tu H."/>
            <person name="Van de Peer Y."/>
            <person name="Verrier P.J."/>
            <person name="Waters E."/>
            <person name="Wood A."/>
            <person name="Yang L."/>
            <person name="Cove D."/>
            <person name="Cuming A."/>
            <person name="Hasebe M."/>
            <person name="Lucas S."/>
            <person name="Mishler D.B."/>
            <person name="Reski R."/>
            <person name="Grigoriev I."/>
            <person name="Quatrano R.S."/>
            <person name="Boore J.L."/>
        </authorList>
    </citation>
    <scope>NUCLEOTIDE SEQUENCE [LARGE SCALE GENOMIC DNA]</scope>
    <source>
        <strain evidence="6 7">cv. Gransden 2004</strain>
    </source>
</reference>
<evidence type="ECO:0000256" key="1">
    <source>
        <dbReference type="ARBA" id="ARBA00022723"/>
    </source>
</evidence>
<feature type="signal peptide" evidence="3">
    <location>
        <begin position="1"/>
        <end position="31"/>
    </location>
</feature>
<accession>A0A2K1IC21</accession>
<dbReference type="Proteomes" id="UP000006727">
    <property type="component" value="Chromosome 26"/>
</dbReference>
<evidence type="ECO:0000259" key="4">
    <source>
        <dbReference type="PROSITE" id="PS51485"/>
    </source>
</evidence>
<dbReference type="InParanoid" id="A0A2K1IC21"/>
<keyword evidence="2" id="KW-0186">Copper</keyword>
<dbReference type="Gramene" id="Pp3c26_6400V3.2">
    <property type="protein sequence ID" value="Pp3c26_6400V3.2"/>
    <property type="gene ID" value="Pp3c26_6400"/>
</dbReference>
<dbReference type="GO" id="GO:0046872">
    <property type="term" value="F:metal ion binding"/>
    <property type="evidence" value="ECO:0007669"/>
    <property type="project" value="UniProtKB-KW"/>
</dbReference>
<sequence>MAAMRQGRGSAFSHIAVLVVSLSMFLKGTLAAQYVVGGELSKWSFLHSNSKLSFYNDWAKNITLKTGDSLQYIACTLPKTPVGKWVSGRDSVFISNAGTYYFICGTPAHCAQGMKFTIVATGAFVAAPPPPPPVAGAPGPANHTAPTTTFSSAVSLLAALSLSATIAVAM</sequence>
<dbReference type="InterPro" id="IPR003245">
    <property type="entry name" value="Phytocyanin_dom"/>
</dbReference>